<dbReference type="GO" id="GO:0005886">
    <property type="term" value="C:plasma membrane"/>
    <property type="evidence" value="ECO:0007669"/>
    <property type="project" value="TreeGrafter"/>
</dbReference>
<evidence type="ECO:0000256" key="2">
    <source>
        <dbReference type="ARBA" id="ARBA00023136"/>
    </source>
</evidence>
<keyword evidence="3" id="KW-0812">Transmembrane</keyword>
<evidence type="ECO:0000313" key="5">
    <source>
        <dbReference type="Proteomes" id="UP000077755"/>
    </source>
</evidence>
<organism evidence="4 5">
    <name type="scientific">Daucus carota subsp. sativus</name>
    <name type="common">Carrot</name>
    <dbReference type="NCBI Taxonomy" id="79200"/>
    <lineage>
        <taxon>Eukaryota</taxon>
        <taxon>Viridiplantae</taxon>
        <taxon>Streptophyta</taxon>
        <taxon>Embryophyta</taxon>
        <taxon>Tracheophyta</taxon>
        <taxon>Spermatophyta</taxon>
        <taxon>Magnoliopsida</taxon>
        <taxon>eudicotyledons</taxon>
        <taxon>Gunneridae</taxon>
        <taxon>Pentapetalae</taxon>
        <taxon>asterids</taxon>
        <taxon>campanulids</taxon>
        <taxon>Apiales</taxon>
        <taxon>Apiaceae</taxon>
        <taxon>Apioideae</taxon>
        <taxon>Scandiceae</taxon>
        <taxon>Daucinae</taxon>
        <taxon>Daucus</taxon>
        <taxon>Daucus sect. Daucus</taxon>
    </lineage>
</organism>
<evidence type="ECO:0000313" key="4">
    <source>
        <dbReference type="EMBL" id="WOH04225.1"/>
    </source>
</evidence>
<dbReference type="GO" id="GO:0009506">
    <property type="term" value="C:plasmodesma"/>
    <property type="evidence" value="ECO:0007669"/>
    <property type="project" value="TreeGrafter"/>
</dbReference>
<dbReference type="InterPro" id="IPR044839">
    <property type="entry name" value="NDR1-like"/>
</dbReference>
<reference evidence="4" key="2">
    <citation type="submission" date="2022-03" db="EMBL/GenBank/DDBJ databases">
        <title>Draft title - Genomic analysis of global carrot germplasm unveils the trajectory of domestication and the origin of high carotenoid orange carrot.</title>
        <authorList>
            <person name="Iorizzo M."/>
            <person name="Ellison S."/>
            <person name="Senalik D."/>
            <person name="Macko-Podgorni A."/>
            <person name="Grzebelus D."/>
            <person name="Bostan H."/>
            <person name="Rolling W."/>
            <person name="Curaba J."/>
            <person name="Simon P."/>
        </authorList>
    </citation>
    <scope>NUCLEOTIDE SEQUENCE</scope>
    <source>
        <tissue evidence="4">Leaf</tissue>
    </source>
</reference>
<dbReference type="PANTHER" id="PTHR31415">
    <property type="entry name" value="OS05G0367900 PROTEIN"/>
    <property type="match status" value="1"/>
</dbReference>
<evidence type="ECO:0000256" key="3">
    <source>
        <dbReference type="SAM" id="Phobius"/>
    </source>
</evidence>
<sequence length="215" mass="23975">MSRCYVWFILYLLCIGILAFVFGVVFFFSWVTVITQKSGASFYVQKFYVPALNSTAGGNYTADNTTSISFVFNIRNTLNNIGIYYDDLNVTFSYGSDKSLEIGSYKLDGFHQHANENTYSGDSVAVKGVPWNTIAQNGSKVDFRVALATKVRYHQMFFKGKKRQVRIRAVVQVNDTTGLKIKKKSIRLTSGATETGRSTGASVAFSLLIILLFPI</sequence>
<reference evidence="4" key="1">
    <citation type="journal article" date="2016" name="Nat. Genet.">
        <title>A high-quality carrot genome assembly provides new insights into carotenoid accumulation and asterid genome evolution.</title>
        <authorList>
            <person name="Iorizzo M."/>
            <person name="Ellison S."/>
            <person name="Senalik D."/>
            <person name="Zeng P."/>
            <person name="Satapoomin P."/>
            <person name="Huang J."/>
            <person name="Bowman M."/>
            <person name="Iovene M."/>
            <person name="Sanseverino W."/>
            <person name="Cavagnaro P."/>
            <person name="Yildiz M."/>
            <person name="Macko-Podgorni A."/>
            <person name="Moranska E."/>
            <person name="Grzebelus E."/>
            <person name="Grzebelus D."/>
            <person name="Ashrafi H."/>
            <person name="Zheng Z."/>
            <person name="Cheng S."/>
            <person name="Spooner D."/>
            <person name="Van Deynze A."/>
            <person name="Simon P."/>
        </authorList>
    </citation>
    <scope>NUCLEOTIDE SEQUENCE</scope>
    <source>
        <tissue evidence="4">Leaf</tissue>
    </source>
</reference>
<protein>
    <recommendedName>
        <fullName evidence="6">Late embryogenesis abundant protein LEA-2 subgroup domain-containing protein</fullName>
    </recommendedName>
</protein>
<proteinExistence type="predicted"/>
<keyword evidence="2 3" id="KW-0472">Membrane</keyword>
<keyword evidence="5" id="KW-1185">Reference proteome</keyword>
<dbReference type="AlphaFoldDB" id="A0AAF0XAK0"/>
<gene>
    <name evidence="4" type="ORF">DCAR_0623634</name>
</gene>
<name>A0AAF0XAK0_DAUCS</name>
<dbReference type="EMBL" id="CP093348">
    <property type="protein sequence ID" value="WOH04225.1"/>
    <property type="molecule type" value="Genomic_DNA"/>
</dbReference>
<evidence type="ECO:0000256" key="1">
    <source>
        <dbReference type="ARBA" id="ARBA00004370"/>
    </source>
</evidence>
<comment type="subcellular location">
    <subcellularLocation>
        <location evidence="1">Membrane</location>
    </subcellularLocation>
</comment>
<dbReference type="GO" id="GO:0098542">
    <property type="term" value="P:defense response to other organism"/>
    <property type="evidence" value="ECO:0007669"/>
    <property type="project" value="InterPro"/>
</dbReference>
<dbReference type="Proteomes" id="UP000077755">
    <property type="component" value="Chromosome 6"/>
</dbReference>
<feature type="transmembrane region" description="Helical" evidence="3">
    <location>
        <begin position="6"/>
        <end position="31"/>
    </location>
</feature>
<dbReference type="PANTHER" id="PTHR31415:SF52">
    <property type="entry name" value="LATE EMBRYOGENESIS ABUNDANT (LEA) HYDROXYPROLINE-RICH GLYCOPROTEIN FAMILY-RELATED"/>
    <property type="match status" value="1"/>
</dbReference>
<evidence type="ECO:0008006" key="6">
    <source>
        <dbReference type="Google" id="ProtNLM"/>
    </source>
</evidence>
<keyword evidence="3" id="KW-1133">Transmembrane helix</keyword>
<accession>A0AAF0XAK0</accession>